<sequence>MAIIPFVGPLLCTDAARGYDRECLDLRTDQMWLTYIYMGRLPVGRHGRKYYGQYSASLIAFYSIAHCCLSHRRRGAFFIDRSIGPPPPSLRAQPNRVCDWLVPA</sequence>
<dbReference type="GeneID" id="37218241"/>
<gene>
    <name evidence="1" type="ORF">BO80DRAFT_106858</name>
</gene>
<protein>
    <submittedName>
        <fullName evidence="1">Uncharacterized protein</fullName>
    </submittedName>
</protein>
<dbReference type="Proteomes" id="UP000249402">
    <property type="component" value="Unassembled WGS sequence"/>
</dbReference>
<evidence type="ECO:0000313" key="2">
    <source>
        <dbReference type="Proteomes" id="UP000249402"/>
    </source>
</evidence>
<dbReference type="EMBL" id="KZ824441">
    <property type="protein sequence ID" value="RAL00367.1"/>
    <property type="molecule type" value="Genomic_DNA"/>
</dbReference>
<evidence type="ECO:0000313" key="1">
    <source>
        <dbReference type="EMBL" id="RAL00367.1"/>
    </source>
</evidence>
<keyword evidence="2" id="KW-1185">Reference proteome</keyword>
<organism evidence="1 2">
    <name type="scientific">Aspergillus ibericus CBS 121593</name>
    <dbReference type="NCBI Taxonomy" id="1448316"/>
    <lineage>
        <taxon>Eukaryota</taxon>
        <taxon>Fungi</taxon>
        <taxon>Dikarya</taxon>
        <taxon>Ascomycota</taxon>
        <taxon>Pezizomycotina</taxon>
        <taxon>Eurotiomycetes</taxon>
        <taxon>Eurotiomycetidae</taxon>
        <taxon>Eurotiales</taxon>
        <taxon>Aspergillaceae</taxon>
        <taxon>Aspergillus</taxon>
        <taxon>Aspergillus subgen. Circumdati</taxon>
    </lineage>
</organism>
<dbReference type="RefSeq" id="XP_025574694.1">
    <property type="nucleotide sequence ID" value="XM_025713376.1"/>
</dbReference>
<dbReference type="AlphaFoldDB" id="A0A395GXT3"/>
<dbReference type="VEuPathDB" id="FungiDB:BO80DRAFT_106858"/>
<reference evidence="1 2" key="1">
    <citation type="submission" date="2018-02" db="EMBL/GenBank/DDBJ databases">
        <title>The genomes of Aspergillus section Nigri reveals drivers in fungal speciation.</title>
        <authorList>
            <consortium name="DOE Joint Genome Institute"/>
            <person name="Vesth T.C."/>
            <person name="Nybo J."/>
            <person name="Theobald S."/>
            <person name="Brandl J."/>
            <person name="Frisvad J.C."/>
            <person name="Nielsen K.F."/>
            <person name="Lyhne E.K."/>
            <person name="Kogle M.E."/>
            <person name="Kuo A."/>
            <person name="Riley R."/>
            <person name="Clum A."/>
            <person name="Nolan M."/>
            <person name="Lipzen A."/>
            <person name="Salamov A."/>
            <person name="Henrissat B."/>
            <person name="Wiebenga A."/>
            <person name="De vries R.P."/>
            <person name="Grigoriev I.V."/>
            <person name="Mortensen U.H."/>
            <person name="Andersen M.R."/>
            <person name="Baker S.E."/>
        </authorList>
    </citation>
    <scope>NUCLEOTIDE SEQUENCE [LARGE SCALE GENOMIC DNA]</scope>
    <source>
        <strain evidence="1 2">CBS 121593</strain>
    </source>
</reference>
<proteinExistence type="predicted"/>
<accession>A0A395GXT3</accession>
<name>A0A395GXT3_9EURO</name>